<evidence type="ECO:0000313" key="1">
    <source>
        <dbReference type="EMBL" id="MCJ8735432.1"/>
    </source>
</evidence>
<accession>A0ACC5YIH0</accession>
<organism evidence="1 2">
    <name type="scientific">Pangasius djambal</name>
    <dbReference type="NCBI Taxonomy" id="1691987"/>
    <lineage>
        <taxon>Eukaryota</taxon>
        <taxon>Metazoa</taxon>
        <taxon>Chordata</taxon>
        <taxon>Craniata</taxon>
        <taxon>Vertebrata</taxon>
        <taxon>Euteleostomi</taxon>
        <taxon>Actinopterygii</taxon>
        <taxon>Neopterygii</taxon>
        <taxon>Teleostei</taxon>
        <taxon>Ostariophysi</taxon>
        <taxon>Siluriformes</taxon>
        <taxon>Pangasiidae</taxon>
        <taxon>Pangasius</taxon>
    </lineage>
</organism>
<proteinExistence type="predicted"/>
<sequence>MPNQDVNESTPLLDSTGTLYRPESIFRGRRLACAAILLAESLERVAFYGITSNLVLFLNGSPFYWEGTLASQAPLIFMGVTYLVSPFGGWLADACLGKFWTIAGSFVLYLLGMLLFPFVSSDKTRVGLCGEEMAFPVQPAECYNTSATLAANVTCPTRKAYCSPVIYTGLVLVALGVGAVKSNITPFGADQVKDRGPEATRRFFNWFYWCINLGAIVSLGGVAYIQQNVSFSMGFTIPAVCLGISLLIFLLGRTVFVSKPPDGSAFTHLVKILGSACFGGPAEPQLLRPKPSLLDGAKVTYGGRFSEEKVEEVKSLLKILPVFLALIPYWTVYFQVSHRLPVRPSSPNDYKLHSSQNVQKWIREEV</sequence>
<dbReference type="EMBL" id="CM040982">
    <property type="protein sequence ID" value="MCJ8735432.1"/>
    <property type="molecule type" value="Genomic_DNA"/>
</dbReference>
<keyword evidence="2" id="KW-1185">Reference proteome</keyword>
<protein>
    <submittedName>
        <fullName evidence="1">Uncharacterized protein</fullName>
    </submittedName>
</protein>
<dbReference type="Proteomes" id="UP000830395">
    <property type="component" value="Chromosome 8"/>
</dbReference>
<gene>
    <name evidence="1" type="ORF">PDJAM_G00246870</name>
</gene>
<evidence type="ECO:0000313" key="2">
    <source>
        <dbReference type="Proteomes" id="UP000830395"/>
    </source>
</evidence>
<comment type="caution">
    <text evidence="1">The sequence shown here is derived from an EMBL/GenBank/DDBJ whole genome shotgun (WGS) entry which is preliminary data.</text>
</comment>
<reference evidence="1" key="1">
    <citation type="submission" date="2020-02" db="EMBL/GenBank/DDBJ databases">
        <title>Genome sequencing of the panga catfish, Pangasius djambal.</title>
        <authorList>
            <person name="Wen M."/>
            <person name="Zahm M."/>
            <person name="Roques C."/>
            <person name="Cabau C."/>
            <person name="Klopp C."/>
            <person name="Donnadieu C."/>
            <person name="Jouanno E."/>
            <person name="Avarre J.-C."/>
            <person name="Campet M."/>
            <person name="Ha T."/>
            <person name="Dugue R."/>
            <person name="Lampietro C."/>
            <person name="Louis A."/>
            <person name="Herpin A."/>
            <person name="Echchiki A."/>
            <person name="Berthelot C."/>
            <person name="Parey E."/>
            <person name="Roest-Crollius H."/>
            <person name="Braasch I."/>
            <person name="Postlethwait J.H."/>
            <person name="Bobe J."/>
            <person name="Montfort J."/>
            <person name="Bouchez O."/>
            <person name="Begum T."/>
            <person name="Schartl M."/>
            <person name="Gustiano R."/>
            <person name="Guiguen Y."/>
        </authorList>
    </citation>
    <scope>NUCLEOTIDE SEQUENCE</scope>
    <source>
        <strain evidence="1">Pdj_M5554</strain>
    </source>
</reference>
<name>A0ACC5YIH0_9TELE</name>